<accession>A0A841ISF8</accession>
<keyword evidence="1" id="KW-1133">Transmembrane helix</keyword>
<keyword evidence="1" id="KW-0812">Transmembrane</keyword>
<feature type="transmembrane region" description="Helical" evidence="1">
    <location>
        <begin position="224"/>
        <end position="245"/>
    </location>
</feature>
<name>A0A841ISF8_9ACTN</name>
<proteinExistence type="predicted"/>
<feature type="transmembrane region" description="Helical" evidence="1">
    <location>
        <begin position="35"/>
        <end position="60"/>
    </location>
</feature>
<feature type="transmembrane region" description="Helical" evidence="1">
    <location>
        <begin position="266"/>
        <end position="287"/>
    </location>
</feature>
<evidence type="ECO:0000256" key="1">
    <source>
        <dbReference type="SAM" id="Phobius"/>
    </source>
</evidence>
<dbReference type="Proteomes" id="UP000536604">
    <property type="component" value="Unassembled WGS sequence"/>
</dbReference>
<keyword evidence="1" id="KW-0472">Membrane</keyword>
<dbReference type="EMBL" id="JACHJO010000008">
    <property type="protein sequence ID" value="MBB6121062.1"/>
    <property type="molecule type" value="Genomic_DNA"/>
</dbReference>
<organism evidence="2 3">
    <name type="scientific">Nocardiopsis algeriensis</name>
    <dbReference type="NCBI Taxonomy" id="1478215"/>
    <lineage>
        <taxon>Bacteria</taxon>
        <taxon>Bacillati</taxon>
        <taxon>Actinomycetota</taxon>
        <taxon>Actinomycetes</taxon>
        <taxon>Streptosporangiales</taxon>
        <taxon>Nocardiopsidaceae</taxon>
        <taxon>Nocardiopsis</taxon>
    </lineage>
</organism>
<feature type="transmembrane region" description="Helical" evidence="1">
    <location>
        <begin position="187"/>
        <end position="212"/>
    </location>
</feature>
<protein>
    <submittedName>
        <fullName evidence="2">Uncharacterized protein</fullName>
    </submittedName>
</protein>
<evidence type="ECO:0000313" key="2">
    <source>
        <dbReference type="EMBL" id="MBB6121062.1"/>
    </source>
</evidence>
<keyword evidence="3" id="KW-1185">Reference proteome</keyword>
<evidence type="ECO:0000313" key="3">
    <source>
        <dbReference type="Proteomes" id="UP000536604"/>
    </source>
</evidence>
<sequence length="366" mass="40433">MTSGAGPEPDQAFVDFLRKVHSEHRWEKERKPLRWWAFSLMVLLCLPPVLLLGLCLAFGVETVLKAVLFAQDGRQAEAAVLWVRNGRPMVEFVAHDGQSLVAWAEGRHRHDPAHTVDVLYLSGAPGAAVVAGHRWNFWPLLPVALAPVLTWWWACHHRAGFRAGWFVRRARVHVQGLPGRPRPVAPLLVFAVFAGTSAVAVLGGSVLALTLLSPAEVLEKQLSFLLIPVPVLLAAALLALVRAAYRYAEDHPVRRLPRPFPLLPKRSIRFLAALVAAVVLVSVPVFWREPLSDPVAGTAELLETRFSGGSHRNWAYLDIGYEVDGLYFEDTVEVSRSTAEELGVRGTVPVVWEASDPVDVRLREDG</sequence>
<comment type="caution">
    <text evidence="2">The sequence shown here is derived from an EMBL/GenBank/DDBJ whole genome shotgun (WGS) entry which is preliminary data.</text>
</comment>
<reference evidence="2 3" key="1">
    <citation type="submission" date="2020-08" db="EMBL/GenBank/DDBJ databases">
        <title>Genomic Encyclopedia of Type Strains, Phase III (KMG-III): the genomes of soil and plant-associated and newly described type strains.</title>
        <authorList>
            <person name="Whitman W."/>
        </authorList>
    </citation>
    <scope>NUCLEOTIDE SEQUENCE [LARGE SCALE GENOMIC DNA]</scope>
    <source>
        <strain evidence="2 3">CECT 8712</strain>
    </source>
</reference>
<gene>
    <name evidence="2" type="ORF">FHS13_003023</name>
</gene>
<dbReference type="AlphaFoldDB" id="A0A841ISF8"/>
<dbReference type="RefSeq" id="WP_184292499.1">
    <property type="nucleotide sequence ID" value="NZ_JACHJO010000008.1"/>
</dbReference>